<gene>
    <name evidence="2" type="ORF">C8034_v006852</name>
</gene>
<evidence type="ECO:0008006" key="4">
    <source>
        <dbReference type="Google" id="ProtNLM"/>
    </source>
</evidence>
<evidence type="ECO:0000313" key="3">
    <source>
        <dbReference type="Proteomes" id="UP000295604"/>
    </source>
</evidence>
<name>A0A4R8T4H5_9PEZI</name>
<dbReference type="EMBL" id="QAPF01000294">
    <property type="protein sequence ID" value="TEA12002.1"/>
    <property type="molecule type" value="Genomic_DNA"/>
</dbReference>
<feature type="signal peptide" evidence="1">
    <location>
        <begin position="1"/>
        <end position="18"/>
    </location>
</feature>
<organism evidence="2 3">
    <name type="scientific">Colletotrichum sidae</name>
    <dbReference type="NCBI Taxonomy" id="1347389"/>
    <lineage>
        <taxon>Eukaryota</taxon>
        <taxon>Fungi</taxon>
        <taxon>Dikarya</taxon>
        <taxon>Ascomycota</taxon>
        <taxon>Pezizomycotina</taxon>
        <taxon>Sordariomycetes</taxon>
        <taxon>Hypocreomycetidae</taxon>
        <taxon>Glomerellales</taxon>
        <taxon>Glomerellaceae</taxon>
        <taxon>Colletotrichum</taxon>
        <taxon>Colletotrichum orbiculare species complex</taxon>
    </lineage>
</organism>
<accession>A0A4R8T4H5</accession>
<comment type="caution">
    <text evidence="2">The sequence shown here is derived from an EMBL/GenBank/DDBJ whole genome shotgun (WGS) entry which is preliminary data.</text>
</comment>
<evidence type="ECO:0000313" key="2">
    <source>
        <dbReference type="EMBL" id="TEA12002.1"/>
    </source>
</evidence>
<dbReference type="Proteomes" id="UP000295604">
    <property type="component" value="Unassembled WGS sequence"/>
</dbReference>
<keyword evidence="3" id="KW-1185">Reference proteome</keyword>
<dbReference type="AlphaFoldDB" id="A0A4R8T4H5"/>
<proteinExistence type="predicted"/>
<keyword evidence="1" id="KW-0732">Signal</keyword>
<sequence>MKSVLIAISFTQAAIVLAVYQGYACKMPNGENNPARVICDDAAGTPLPYFPTVPGTLDTCCISQQVYKDWYKQGCSDNGGEMIEIGGC</sequence>
<reference evidence="2 3" key="1">
    <citation type="submission" date="2018-11" db="EMBL/GenBank/DDBJ databases">
        <title>Genome sequence and assembly of Colletotrichum sidae.</title>
        <authorList>
            <person name="Gan P."/>
            <person name="Shirasu K."/>
        </authorList>
    </citation>
    <scope>NUCLEOTIDE SEQUENCE [LARGE SCALE GENOMIC DNA]</scope>
    <source>
        <strain evidence="2 3">CBS 518.97</strain>
    </source>
</reference>
<protein>
    <recommendedName>
        <fullName evidence="4">Secreted protein</fullName>
    </recommendedName>
</protein>
<evidence type="ECO:0000256" key="1">
    <source>
        <dbReference type="SAM" id="SignalP"/>
    </source>
</evidence>
<feature type="chain" id="PRO_5020844706" description="Secreted protein" evidence="1">
    <location>
        <begin position="19"/>
        <end position="88"/>
    </location>
</feature>